<dbReference type="PROSITE" id="PS50011">
    <property type="entry name" value="PROTEIN_KINASE_DOM"/>
    <property type="match status" value="1"/>
</dbReference>
<dbReference type="InterPro" id="IPR000719">
    <property type="entry name" value="Prot_kinase_dom"/>
</dbReference>
<evidence type="ECO:0000313" key="4">
    <source>
        <dbReference type="WBParaSite" id="jg579"/>
    </source>
</evidence>
<feature type="transmembrane region" description="Helical" evidence="1">
    <location>
        <begin position="481"/>
        <end position="506"/>
    </location>
</feature>
<keyword evidence="1" id="KW-0812">Transmembrane</keyword>
<evidence type="ECO:0000256" key="1">
    <source>
        <dbReference type="SAM" id="Phobius"/>
    </source>
</evidence>
<dbReference type="GO" id="GO:0004714">
    <property type="term" value="F:transmembrane receptor protein tyrosine kinase activity"/>
    <property type="evidence" value="ECO:0007669"/>
    <property type="project" value="TreeGrafter"/>
</dbReference>
<dbReference type="PROSITE" id="PS00109">
    <property type="entry name" value="PROTEIN_KINASE_TYR"/>
    <property type="match status" value="1"/>
</dbReference>
<keyword evidence="1" id="KW-1133">Transmembrane helix</keyword>
<dbReference type="InterPro" id="IPR050122">
    <property type="entry name" value="RTK"/>
</dbReference>
<dbReference type="InterPro" id="IPR008266">
    <property type="entry name" value="Tyr_kinase_AS"/>
</dbReference>
<keyword evidence="3" id="KW-1185">Reference proteome</keyword>
<dbReference type="GO" id="GO:0005524">
    <property type="term" value="F:ATP binding"/>
    <property type="evidence" value="ECO:0007669"/>
    <property type="project" value="InterPro"/>
</dbReference>
<dbReference type="GO" id="GO:0005886">
    <property type="term" value="C:plasma membrane"/>
    <property type="evidence" value="ECO:0007669"/>
    <property type="project" value="TreeGrafter"/>
</dbReference>
<evidence type="ECO:0000313" key="3">
    <source>
        <dbReference type="Proteomes" id="UP000887574"/>
    </source>
</evidence>
<dbReference type="InterPro" id="IPR011009">
    <property type="entry name" value="Kinase-like_dom_sf"/>
</dbReference>
<accession>A0A915EEE3</accession>
<dbReference type="InterPro" id="IPR001245">
    <property type="entry name" value="Ser-Thr/Tyr_kinase_cat_dom"/>
</dbReference>
<reference evidence="4" key="1">
    <citation type="submission" date="2022-11" db="UniProtKB">
        <authorList>
            <consortium name="WormBaseParasite"/>
        </authorList>
    </citation>
    <scope>IDENTIFICATION</scope>
</reference>
<dbReference type="GO" id="GO:0043235">
    <property type="term" value="C:receptor complex"/>
    <property type="evidence" value="ECO:0007669"/>
    <property type="project" value="TreeGrafter"/>
</dbReference>
<name>A0A915EEE3_9BILA</name>
<feature type="domain" description="Protein kinase" evidence="2">
    <location>
        <begin position="584"/>
        <end position="853"/>
    </location>
</feature>
<dbReference type="SMART" id="SM00219">
    <property type="entry name" value="TyrKc"/>
    <property type="match status" value="1"/>
</dbReference>
<protein>
    <submittedName>
        <fullName evidence="4">Protein kinase domain-containing protein</fullName>
    </submittedName>
</protein>
<organism evidence="3 4">
    <name type="scientific">Ditylenchus dipsaci</name>
    <dbReference type="NCBI Taxonomy" id="166011"/>
    <lineage>
        <taxon>Eukaryota</taxon>
        <taxon>Metazoa</taxon>
        <taxon>Ecdysozoa</taxon>
        <taxon>Nematoda</taxon>
        <taxon>Chromadorea</taxon>
        <taxon>Rhabditida</taxon>
        <taxon>Tylenchina</taxon>
        <taxon>Tylenchomorpha</taxon>
        <taxon>Sphaerularioidea</taxon>
        <taxon>Anguinidae</taxon>
        <taxon>Anguininae</taxon>
        <taxon>Ditylenchus</taxon>
    </lineage>
</organism>
<evidence type="ECO:0000259" key="2">
    <source>
        <dbReference type="PROSITE" id="PS50011"/>
    </source>
</evidence>
<keyword evidence="1" id="KW-0472">Membrane</keyword>
<dbReference type="WBParaSite" id="jg579">
    <property type="protein sequence ID" value="jg579"/>
    <property type="gene ID" value="jg579"/>
</dbReference>
<dbReference type="Proteomes" id="UP000887574">
    <property type="component" value="Unplaced"/>
</dbReference>
<dbReference type="AlphaFoldDB" id="A0A915EEE3"/>
<feature type="transmembrane region" description="Helical" evidence="1">
    <location>
        <begin position="518"/>
        <end position="541"/>
    </location>
</feature>
<proteinExistence type="predicted"/>
<dbReference type="PANTHER" id="PTHR24416:SF488">
    <property type="entry name" value="PROTEIN KINASE DOMAIN-CONTAINING PROTEIN"/>
    <property type="match status" value="1"/>
</dbReference>
<dbReference type="Pfam" id="PF07714">
    <property type="entry name" value="PK_Tyr_Ser-Thr"/>
    <property type="match status" value="1"/>
</dbReference>
<dbReference type="CDD" id="cd00192">
    <property type="entry name" value="PTKc"/>
    <property type="match status" value="1"/>
</dbReference>
<dbReference type="InterPro" id="IPR020635">
    <property type="entry name" value="Tyr_kinase_cat_dom"/>
</dbReference>
<dbReference type="SUPFAM" id="SSF56112">
    <property type="entry name" value="Protein kinase-like (PK-like)"/>
    <property type="match status" value="1"/>
</dbReference>
<dbReference type="GO" id="GO:0007169">
    <property type="term" value="P:cell surface receptor protein tyrosine kinase signaling pathway"/>
    <property type="evidence" value="ECO:0007669"/>
    <property type="project" value="TreeGrafter"/>
</dbReference>
<sequence>MMCTSVKKLYDWAIFIATLSFVLYDISCVCGEKTCFPFEEEYTEFVSDNGQCEWLNKSSQEDDDSFEFPWNKNFIEKIRYNIGPDETKVPQCTRIYLTDLGSEFVSDQDFMKIKVYMYESIKSCIQQGIGHTVLIVPLMREENRQVCCSLEDCAQTLLRMEKSDFVQPYNSTDLLWNKQSFANTWYNEIDYMNNTLLNLKAYFGPSPCSKNSFVFISNRLMDMNQITAEEEIPLTYQYFEEMITFYCIRMTMIIVGRPELTDQQLDGQYMNITKNLFSVIDYNCLATELTECLRPCGDENFFLCRKKNLSKCRVPDPIPRPPVNPEEKFTNDLHVIYVFALSQHLSEWSFFNVVNAVRQPIFDYLQSGKKLSIALVFPETLFDSTWIHTAEDLAEKLDVNYEKSILNVNFAEDLVNKTSKSTTRMFYLAVEKYLKFSLTLKTLLWLHQYLKLVLCSSPTLLLKTLLTQSEIMCPATFWTNLTYACIHLIKLLVTIILPILPFLSKLMPVKTQTSREKFIFFIVLISFSASILILVACTFIYRRKLVWLQKLERFRAHHQRDEQNKDSTDTVVTDIWELSWDKLLIKSEKLGSGAYGQVYRGTIIGKPPCVEHVYSNSRPNSSFEMENCDVAVKMLPRYASEAARQEFMFEIEIMKSMGYSENIVNMLGCITVGQTICLVLEFCPYKDLLNYVKIAKTDLEKISDGMRFLHSKSIIHRDLAARNILIDADRNAKVSAHSHTYSFGNSRNGKISTSGRLPIKWLAIECLKSQQFSPKSDVWSFGIVLFEMYSFGSAPFENIEPTDLLEHLEQGNRPERPECCSDEIYDVMQKCWLEKPDERATFHELLTLFTIFLERATEGYGYLCLLKTNTEHYTQLSKLALAKSFRQENTERRRSRAATDLNLTMKLFVKGGPSEDG</sequence>
<dbReference type="PRINTS" id="PR00109">
    <property type="entry name" value="TYRKINASE"/>
</dbReference>
<dbReference type="PANTHER" id="PTHR24416">
    <property type="entry name" value="TYROSINE-PROTEIN KINASE RECEPTOR"/>
    <property type="match status" value="1"/>
</dbReference>
<dbReference type="Gene3D" id="1.10.510.10">
    <property type="entry name" value="Transferase(Phosphotransferase) domain 1"/>
    <property type="match status" value="1"/>
</dbReference>
<dbReference type="Gene3D" id="3.30.200.20">
    <property type="entry name" value="Phosphorylase Kinase, domain 1"/>
    <property type="match status" value="1"/>
</dbReference>